<comment type="caution">
    <text evidence="2">The sequence shown here is derived from an EMBL/GenBank/DDBJ whole genome shotgun (WGS) entry which is preliminary data.</text>
</comment>
<gene>
    <name evidence="2" type="ORF">ACFOUW_16780</name>
</gene>
<reference evidence="3" key="1">
    <citation type="journal article" date="2019" name="Int. J. Syst. Evol. Microbiol.">
        <title>The Global Catalogue of Microorganisms (GCM) 10K type strain sequencing project: providing services to taxonomists for standard genome sequencing and annotation.</title>
        <authorList>
            <consortium name="The Broad Institute Genomics Platform"/>
            <consortium name="The Broad Institute Genome Sequencing Center for Infectious Disease"/>
            <person name="Wu L."/>
            <person name="Ma J."/>
        </authorList>
    </citation>
    <scope>NUCLEOTIDE SEQUENCE [LARGE SCALE GENOMIC DNA]</scope>
    <source>
        <strain evidence="3">CGMCC 4.7241</strain>
    </source>
</reference>
<keyword evidence="3" id="KW-1185">Reference proteome</keyword>
<accession>A0ABV7YCH3</accession>
<sequence length="71" mass="7739">MDAFDMSIAGSFLVLFIVVLPIAIPVAIAGYVADRIYAKQSKPMLLRNGLLRSRAATSHRYYHDVGDPSAS</sequence>
<evidence type="ECO:0008006" key="4">
    <source>
        <dbReference type="Google" id="ProtNLM"/>
    </source>
</evidence>
<organism evidence="2 3">
    <name type="scientific">Tenggerimyces flavus</name>
    <dbReference type="NCBI Taxonomy" id="1708749"/>
    <lineage>
        <taxon>Bacteria</taxon>
        <taxon>Bacillati</taxon>
        <taxon>Actinomycetota</taxon>
        <taxon>Actinomycetes</taxon>
        <taxon>Propionibacteriales</taxon>
        <taxon>Nocardioidaceae</taxon>
        <taxon>Tenggerimyces</taxon>
    </lineage>
</organism>
<evidence type="ECO:0000313" key="2">
    <source>
        <dbReference type="EMBL" id="MFC3762499.1"/>
    </source>
</evidence>
<dbReference type="EMBL" id="JBHRZH010000015">
    <property type="protein sequence ID" value="MFC3762499.1"/>
    <property type="molecule type" value="Genomic_DNA"/>
</dbReference>
<evidence type="ECO:0000313" key="3">
    <source>
        <dbReference type="Proteomes" id="UP001595699"/>
    </source>
</evidence>
<feature type="transmembrane region" description="Helical" evidence="1">
    <location>
        <begin position="12"/>
        <end position="33"/>
    </location>
</feature>
<evidence type="ECO:0000256" key="1">
    <source>
        <dbReference type="SAM" id="Phobius"/>
    </source>
</evidence>
<proteinExistence type="predicted"/>
<name>A0ABV7YCH3_9ACTN</name>
<keyword evidence="1" id="KW-0472">Membrane</keyword>
<dbReference type="Proteomes" id="UP001595699">
    <property type="component" value="Unassembled WGS sequence"/>
</dbReference>
<keyword evidence="1" id="KW-1133">Transmembrane helix</keyword>
<dbReference type="RefSeq" id="WP_205118791.1">
    <property type="nucleotide sequence ID" value="NZ_JAFBCM010000001.1"/>
</dbReference>
<protein>
    <recommendedName>
        <fullName evidence="4">NADH dehydrogenase subunit 1</fullName>
    </recommendedName>
</protein>
<keyword evidence="1" id="KW-0812">Transmembrane</keyword>